<reference evidence="10" key="1">
    <citation type="journal article" date="2014" name="Int. J. Syst. Evol. Microbiol.">
        <title>Complete genome sequence of Corynebacterium casei LMG S-19264T (=DSM 44701T), isolated from a smear-ripened cheese.</title>
        <authorList>
            <consortium name="US DOE Joint Genome Institute (JGI-PGF)"/>
            <person name="Walter F."/>
            <person name="Albersmeier A."/>
            <person name="Kalinowski J."/>
            <person name="Ruckert C."/>
        </authorList>
    </citation>
    <scope>NUCLEOTIDE SEQUENCE</scope>
    <source>
        <strain evidence="10">CGMCC 1.12919</strain>
    </source>
</reference>
<feature type="transmembrane region" description="Helical" evidence="9">
    <location>
        <begin position="226"/>
        <end position="251"/>
    </location>
</feature>
<protein>
    <submittedName>
        <fullName evidence="10">Branched-chain amino acid ABC transporter permease</fullName>
    </submittedName>
</protein>
<feature type="transmembrane region" description="Helical" evidence="9">
    <location>
        <begin position="142"/>
        <end position="161"/>
    </location>
</feature>
<organism evidence="10 11">
    <name type="scientific">Chelatococcus reniformis</name>
    <dbReference type="NCBI Taxonomy" id="1494448"/>
    <lineage>
        <taxon>Bacteria</taxon>
        <taxon>Pseudomonadati</taxon>
        <taxon>Pseudomonadota</taxon>
        <taxon>Alphaproteobacteria</taxon>
        <taxon>Hyphomicrobiales</taxon>
        <taxon>Chelatococcaceae</taxon>
        <taxon>Chelatococcus</taxon>
    </lineage>
</organism>
<evidence type="ECO:0000256" key="2">
    <source>
        <dbReference type="ARBA" id="ARBA00022448"/>
    </source>
</evidence>
<comment type="caution">
    <text evidence="10">The sequence shown here is derived from an EMBL/GenBank/DDBJ whole genome shotgun (WGS) entry which is preliminary data.</text>
</comment>
<dbReference type="GO" id="GO:0022857">
    <property type="term" value="F:transmembrane transporter activity"/>
    <property type="evidence" value="ECO:0007669"/>
    <property type="project" value="InterPro"/>
</dbReference>
<name>A0A916XEN4_9HYPH</name>
<evidence type="ECO:0000256" key="7">
    <source>
        <dbReference type="ARBA" id="ARBA00023136"/>
    </source>
</evidence>
<dbReference type="PANTHER" id="PTHR11795">
    <property type="entry name" value="BRANCHED-CHAIN AMINO ACID TRANSPORT SYSTEM PERMEASE PROTEIN LIVH"/>
    <property type="match status" value="1"/>
</dbReference>
<evidence type="ECO:0000313" key="11">
    <source>
        <dbReference type="Proteomes" id="UP000637002"/>
    </source>
</evidence>
<keyword evidence="4 9" id="KW-0812">Transmembrane</keyword>
<dbReference type="InterPro" id="IPR001851">
    <property type="entry name" value="ABC_transp_permease"/>
</dbReference>
<dbReference type="GO" id="GO:0005886">
    <property type="term" value="C:plasma membrane"/>
    <property type="evidence" value="ECO:0007669"/>
    <property type="project" value="UniProtKB-SubCell"/>
</dbReference>
<dbReference type="Proteomes" id="UP000637002">
    <property type="component" value="Unassembled WGS sequence"/>
</dbReference>
<evidence type="ECO:0000256" key="8">
    <source>
        <dbReference type="ARBA" id="ARBA00037998"/>
    </source>
</evidence>
<comment type="subcellular location">
    <subcellularLocation>
        <location evidence="1">Cell membrane</location>
        <topology evidence="1">Multi-pass membrane protein</topology>
    </subcellularLocation>
</comment>
<feature type="transmembrane region" description="Helical" evidence="9">
    <location>
        <begin position="95"/>
        <end position="116"/>
    </location>
</feature>
<evidence type="ECO:0000256" key="4">
    <source>
        <dbReference type="ARBA" id="ARBA00022692"/>
    </source>
</evidence>
<feature type="transmembrane region" description="Helical" evidence="9">
    <location>
        <begin position="63"/>
        <end position="83"/>
    </location>
</feature>
<dbReference type="InterPro" id="IPR052157">
    <property type="entry name" value="BCAA_transport_permease"/>
</dbReference>
<comment type="similarity">
    <text evidence="8">Belongs to the binding-protein-dependent transport system permease family. LivHM subfamily.</text>
</comment>
<feature type="transmembrane region" description="Helical" evidence="9">
    <location>
        <begin position="40"/>
        <end position="57"/>
    </location>
</feature>
<feature type="transmembrane region" description="Helical" evidence="9">
    <location>
        <begin position="6"/>
        <end position="28"/>
    </location>
</feature>
<keyword evidence="11" id="KW-1185">Reference proteome</keyword>
<keyword evidence="3" id="KW-1003">Cell membrane</keyword>
<evidence type="ECO:0000256" key="1">
    <source>
        <dbReference type="ARBA" id="ARBA00004651"/>
    </source>
</evidence>
<dbReference type="Pfam" id="PF02653">
    <property type="entry name" value="BPD_transp_2"/>
    <property type="match status" value="1"/>
</dbReference>
<dbReference type="CDD" id="cd06582">
    <property type="entry name" value="TM_PBP1_LivH_like"/>
    <property type="match status" value="1"/>
</dbReference>
<dbReference type="RefSeq" id="WP_188609596.1">
    <property type="nucleotide sequence ID" value="NZ_BMGG01000004.1"/>
</dbReference>
<gene>
    <name evidence="10" type="ORF">GCM10010994_26100</name>
</gene>
<evidence type="ECO:0000256" key="3">
    <source>
        <dbReference type="ARBA" id="ARBA00022475"/>
    </source>
</evidence>
<proteinExistence type="inferred from homology"/>
<dbReference type="GO" id="GO:0006865">
    <property type="term" value="P:amino acid transport"/>
    <property type="evidence" value="ECO:0007669"/>
    <property type="project" value="UniProtKB-KW"/>
</dbReference>
<dbReference type="PANTHER" id="PTHR11795:SF451">
    <property type="entry name" value="ABC TRANSPORTER PERMEASE PROTEIN"/>
    <property type="match status" value="1"/>
</dbReference>
<sequence length="288" mass="29723">MSFVIQLMSGLAIGSIYGLVAVGFSMIYRAMGLVNFAQGDMMMVGAFLGYTVLATFAGAPFWLAIVGAMLGAAVLGLVIERLAFRPSVKRKADQVYLVLLTLGIGIVLSNGARLIWGANPVVYPTPLTHEIVVVAGYPLPAVYLYIAVVTPLLLAALHLFFTRTWLGLALRAAADDPETAATFGIRAGLTSSASFAIATAIGALAGVLYAPIAFVSFDMGAIGVKAFAAAALGTLGSIPGAVIGGFIIGLGETFGGQLIATEYQDSIAFAIMIAVLILRPTGLMGARS</sequence>
<reference evidence="10" key="2">
    <citation type="submission" date="2020-09" db="EMBL/GenBank/DDBJ databases">
        <authorList>
            <person name="Sun Q."/>
            <person name="Zhou Y."/>
        </authorList>
    </citation>
    <scope>NUCLEOTIDE SEQUENCE</scope>
    <source>
        <strain evidence="10">CGMCC 1.12919</strain>
    </source>
</reference>
<evidence type="ECO:0000256" key="9">
    <source>
        <dbReference type="SAM" id="Phobius"/>
    </source>
</evidence>
<keyword evidence="2" id="KW-0813">Transport</keyword>
<evidence type="ECO:0000313" key="10">
    <source>
        <dbReference type="EMBL" id="GGC66285.1"/>
    </source>
</evidence>
<keyword evidence="7 9" id="KW-0472">Membrane</keyword>
<evidence type="ECO:0000256" key="6">
    <source>
        <dbReference type="ARBA" id="ARBA00022989"/>
    </source>
</evidence>
<accession>A0A916XEN4</accession>
<keyword evidence="5" id="KW-0029">Amino-acid transport</keyword>
<dbReference type="EMBL" id="BMGG01000004">
    <property type="protein sequence ID" value="GGC66285.1"/>
    <property type="molecule type" value="Genomic_DNA"/>
</dbReference>
<dbReference type="AlphaFoldDB" id="A0A916XEN4"/>
<feature type="transmembrane region" description="Helical" evidence="9">
    <location>
        <begin position="263"/>
        <end position="282"/>
    </location>
</feature>
<feature type="transmembrane region" description="Helical" evidence="9">
    <location>
        <begin position="195"/>
        <end position="214"/>
    </location>
</feature>
<keyword evidence="6 9" id="KW-1133">Transmembrane helix</keyword>
<evidence type="ECO:0000256" key="5">
    <source>
        <dbReference type="ARBA" id="ARBA00022970"/>
    </source>
</evidence>